<evidence type="ECO:0000259" key="1">
    <source>
        <dbReference type="Pfam" id="PF05406"/>
    </source>
</evidence>
<feature type="domain" description="WGR" evidence="1">
    <location>
        <begin position="21"/>
        <end position="71"/>
    </location>
</feature>
<dbReference type="InterPro" id="IPR008893">
    <property type="entry name" value="WGR_domain"/>
</dbReference>
<proteinExistence type="predicted"/>
<organism evidence="2 3">
    <name type="scientific">Streptomyces cynarae</name>
    <dbReference type="NCBI Taxonomy" id="2981134"/>
    <lineage>
        <taxon>Bacteria</taxon>
        <taxon>Bacillati</taxon>
        <taxon>Actinomycetota</taxon>
        <taxon>Actinomycetes</taxon>
        <taxon>Kitasatosporales</taxon>
        <taxon>Streptomycetaceae</taxon>
        <taxon>Streptomyces</taxon>
    </lineage>
</organism>
<dbReference type="EMBL" id="CP106793">
    <property type="protein sequence ID" value="UXY17777.1"/>
    <property type="molecule type" value="Genomic_DNA"/>
</dbReference>
<reference evidence="2" key="1">
    <citation type="submission" date="2022-10" db="EMBL/GenBank/DDBJ databases">
        <authorList>
            <person name="Mo P."/>
        </authorList>
    </citation>
    <scope>NUCLEOTIDE SEQUENCE</scope>
    <source>
        <strain evidence="2">HUAS 13-4</strain>
    </source>
</reference>
<name>A0ABY6DUS8_9ACTN</name>
<dbReference type="Pfam" id="PF05406">
    <property type="entry name" value="WGR"/>
    <property type="match status" value="1"/>
</dbReference>
<evidence type="ECO:0000313" key="2">
    <source>
        <dbReference type="EMBL" id="UXY17777.1"/>
    </source>
</evidence>
<dbReference type="Proteomes" id="UP001061298">
    <property type="component" value="Chromosome"/>
</dbReference>
<dbReference type="RefSeq" id="WP_263227842.1">
    <property type="nucleotide sequence ID" value="NZ_CP106793.1"/>
</dbReference>
<dbReference type="Gene3D" id="2.20.140.10">
    <property type="entry name" value="WGR domain"/>
    <property type="match status" value="1"/>
</dbReference>
<accession>A0ABY6DUS8</accession>
<sequence>MTGWRRFELLQGAETEYREIRQEGIRCFLRWGTTGTGGKASTSTLDDEQHAGRHASRKINEWLRKGFAEVERPFDVAELDQQTPVLDVIKSSTQPHAPVPEYLPVDGFDDTYHRSHAPDHPMGFHEYFVLRDQGRSAVRFTVRGQCHDPAAVSSFLAVLGAGRDLPFDGRSHHKVPLSTPVGPFSHALFCAPALGQACVAYPAIAARVATAFPIFGCEIGDADPEVLVDARIRGHGALPYSDWSRQPQPVVDLRFDVQPSNYRRTQTFKVFTSADLKALLDVLPTAASQSWLEVRSFRGETRRFTPETATPFSEVASFLHG</sequence>
<dbReference type="CDD" id="cd07996">
    <property type="entry name" value="WGR_MMR_like"/>
    <property type="match status" value="1"/>
</dbReference>
<protein>
    <submittedName>
        <fullName evidence="2">WGR domain-containing protein</fullName>
    </submittedName>
</protein>
<evidence type="ECO:0000313" key="3">
    <source>
        <dbReference type="Proteomes" id="UP001061298"/>
    </source>
</evidence>
<dbReference type="InterPro" id="IPR049809">
    <property type="entry name" value="YehF/YfeS-like_WGR"/>
</dbReference>
<keyword evidence="3" id="KW-1185">Reference proteome</keyword>
<gene>
    <name evidence="2" type="ORF">N8I84_02760</name>
</gene>